<accession>A0AA38TZ97</accession>
<feature type="compositionally biased region" description="Basic and acidic residues" evidence="3">
    <location>
        <begin position="645"/>
        <end position="654"/>
    </location>
</feature>
<feature type="compositionally biased region" description="Polar residues" evidence="3">
    <location>
        <begin position="759"/>
        <end position="778"/>
    </location>
</feature>
<feature type="region of interest" description="Disordered" evidence="3">
    <location>
        <begin position="705"/>
        <end position="729"/>
    </location>
</feature>
<sequence>MKSYRDNGGGGGGFGGRNKTVYDDVFGGPPKFGATTLPPRLEDYTEIFQGFHASRGSSIPVLDLPPAAEDSGDVWFDVQTSKLDYSEVFGGFNGLDFAVSYEELFSSSKAGDDGDSTPAQSESPSDESDPCAPLEPNQHVSTADPNQLFGVKLQNEPIKEAERDVENDSQFLDLPGSIVLDNPPLTSKYLPLTSNVENEKLFSVANNDSCASKDFGGVAEGKRLKKSLSQPLDSVHGTERYGCDISHFVGDQKAYPVGTRPVVSVSGVSLKTQPSHLPPPSRPPPALTSKKADTGGFNLKLKTSKSYAFERMTGDQSPPYFDVEIDASSSAAADAAAMKDAVEQAQAKLRSAKELMDRKKEGLQGRSKPRMENNVGEKKGRVNEDYERANSFGGKRMNGSSERDSTRTRLDVTEESQNTKIIKDVKGSVDGERNITESGKTVERKAVKEHKMHLVLDETEGTVSSREVKPFENVVRRQVKDAGVLESNGRSNVFKQTNKVVLESLEHKEDGKNIQERELCGLVENDERQEKLDRSHSEEERLKEPTVAHKTCQPRETEKRFFVSKQHGEIKTPSDADESEFYENLIEIQLKDNDMETGRKPVGANEKVVVENLLKNDNGRNELGMGSAPFDWDDYDIGFQEPIEKEHEKGLKENEEQDEKEAQQLVPPEIAIIQSEEEEDHEKCSGRTVKDSFFWEENKIPLKASEQWSEESDKISETVSEQEENKKEQPLYHIEEILQEEDKIKAEEALEQEEKACSSDDNVQTLNHAGANENTNTIHEMGCSSEENRKLPIGQEREESKKQEEVVSENDGIEKEHEGIKWDDDNKSLSSNEENESSRGENSEASDVVYQVDDNEILQATEDIQQDIPRERNEVTPDTLFTVKNGKPRNNGHKEDVEGTVDQIHKVVEESFSLADLNQNDMPGEKVEVTVAGVSKSTSSNESAGKPYGINVIGQTPTGNDMKTSELKNAINFTHAPGGKRTNVHPEGRTHTTTYPQVAKEWVEAETIPPTDQADSLRDTNYTTSKVAGRSMGRKDEIRNKAASEDREKEEKLQREKELENERLRKIEEERERQIEREKDRMAVDRATLEARERAFAETRERAERAAVDRATAEFRQRALAEARERLEKTCAEARERSLAEKQMEGRLRVEKATAEARERAERSLSDKFSAPKSSAMRQNSLPSDLPDSQFQRAGSFTGLRYSQPAAENGGESESPQRCKARLERHQRTADRAAKALAEKNMRDLVAQKEQAERNRLAEVLDAEVKRWCGGKQGNLRALLSTLQYILGSDSGWQPIPLTEVITTAAVKKAYRKATLCVHPDKLQQRGASIQQKYICEKVFDLLKEAWNKFNSEER</sequence>
<feature type="compositionally biased region" description="Basic and acidic residues" evidence="3">
    <location>
        <begin position="786"/>
        <end position="805"/>
    </location>
</feature>
<feature type="region of interest" description="Disordered" evidence="3">
    <location>
        <begin position="750"/>
        <end position="900"/>
    </location>
</feature>
<dbReference type="EMBL" id="JARYMX010000001">
    <property type="protein sequence ID" value="KAJ9564296.1"/>
    <property type="molecule type" value="Genomic_DNA"/>
</dbReference>
<evidence type="ECO:0000313" key="5">
    <source>
        <dbReference type="EMBL" id="KAJ9564296.1"/>
    </source>
</evidence>
<reference evidence="5" key="1">
    <citation type="submission" date="2023-03" db="EMBL/GenBank/DDBJ databases">
        <title>Chromosome-scale reference genome and RAD-based genetic map of yellow starthistle (Centaurea solstitialis) reveal putative structural variation and QTLs associated with invader traits.</title>
        <authorList>
            <person name="Reatini B."/>
            <person name="Cang F.A."/>
            <person name="Jiang Q."/>
            <person name="Mckibben M.T.W."/>
            <person name="Barker M.S."/>
            <person name="Rieseberg L.H."/>
            <person name="Dlugosch K.M."/>
        </authorList>
    </citation>
    <scope>NUCLEOTIDE SEQUENCE</scope>
    <source>
        <strain evidence="5">CAN-66</strain>
        <tissue evidence="5">Leaf</tissue>
    </source>
</reference>
<feature type="compositionally biased region" description="Polar residues" evidence="3">
    <location>
        <begin position="1172"/>
        <end position="1190"/>
    </location>
</feature>
<dbReference type="GO" id="GO:0072318">
    <property type="term" value="P:clathrin coat disassembly"/>
    <property type="evidence" value="ECO:0007669"/>
    <property type="project" value="TreeGrafter"/>
</dbReference>
<feature type="coiled-coil region" evidence="2">
    <location>
        <begin position="1223"/>
        <end position="1255"/>
    </location>
</feature>
<feature type="domain" description="J" evidence="4">
    <location>
        <begin position="1291"/>
        <end position="1355"/>
    </location>
</feature>
<feature type="region of interest" description="Disordered" evidence="3">
    <location>
        <begin position="108"/>
        <end position="148"/>
    </location>
</feature>
<evidence type="ECO:0000256" key="2">
    <source>
        <dbReference type="SAM" id="Coils"/>
    </source>
</evidence>
<dbReference type="CDD" id="cd06257">
    <property type="entry name" value="DnaJ"/>
    <property type="match status" value="1"/>
</dbReference>
<dbReference type="GO" id="GO:0072583">
    <property type="term" value="P:clathrin-dependent endocytosis"/>
    <property type="evidence" value="ECO:0007669"/>
    <property type="project" value="TreeGrafter"/>
</dbReference>
<dbReference type="GO" id="GO:0031982">
    <property type="term" value="C:vesicle"/>
    <property type="evidence" value="ECO:0007669"/>
    <property type="project" value="TreeGrafter"/>
</dbReference>
<dbReference type="GO" id="GO:0030276">
    <property type="term" value="F:clathrin binding"/>
    <property type="evidence" value="ECO:0007669"/>
    <property type="project" value="TreeGrafter"/>
</dbReference>
<feature type="compositionally biased region" description="Basic and acidic residues" evidence="3">
    <location>
        <begin position="1150"/>
        <end position="1166"/>
    </location>
</feature>
<organism evidence="5 6">
    <name type="scientific">Centaurea solstitialis</name>
    <name type="common">yellow star-thistle</name>
    <dbReference type="NCBI Taxonomy" id="347529"/>
    <lineage>
        <taxon>Eukaryota</taxon>
        <taxon>Viridiplantae</taxon>
        <taxon>Streptophyta</taxon>
        <taxon>Embryophyta</taxon>
        <taxon>Tracheophyta</taxon>
        <taxon>Spermatophyta</taxon>
        <taxon>Magnoliopsida</taxon>
        <taxon>eudicotyledons</taxon>
        <taxon>Gunneridae</taxon>
        <taxon>Pentapetalae</taxon>
        <taxon>asterids</taxon>
        <taxon>campanulids</taxon>
        <taxon>Asterales</taxon>
        <taxon>Asteraceae</taxon>
        <taxon>Carduoideae</taxon>
        <taxon>Cardueae</taxon>
        <taxon>Centaureinae</taxon>
        <taxon>Centaurea</taxon>
    </lineage>
</organism>
<feature type="compositionally biased region" description="Basic and acidic residues" evidence="3">
    <location>
        <begin position="401"/>
        <end position="412"/>
    </location>
</feature>
<feature type="region of interest" description="Disordered" evidence="3">
    <location>
        <begin position="1150"/>
        <end position="1190"/>
    </location>
</feature>
<dbReference type="PANTHER" id="PTHR23172:SF87">
    <property type="entry name" value="CHAPERONE DNAJ-DOMAIN SUPERFAMILY PROTEIN"/>
    <property type="match status" value="1"/>
</dbReference>
<feature type="region of interest" description="Disordered" evidence="3">
    <location>
        <begin position="645"/>
        <end position="668"/>
    </location>
</feature>
<feature type="region of interest" description="Disordered" evidence="3">
    <location>
        <begin position="1026"/>
        <end position="1058"/>
    </location>
</feature>
<feature type="compositionally biased region" description="Basic and acidic residues" evidence="3">
    <location>
        <begin position="1033"/>
        <end position="1058"/>
    </location>
</feature>
<feature type="compositionally biased region" description="Pro residues" evidence="3">
    <location>
        <begin position="276"/>
        <end position="286"/>
    </location>
</feature>
<feature type="compositionally biased region" description="Gly residues" evidence="3">
    <location>
        <begin position="7"/>
        <end position="16"/>
    </location>
</feature>
<dbReference type="FunFam" id="1.10.287.110:FF:000009">
    <property type="entry name" value="Auxilin-related protein 1"/>
    <property type="match status" value="1"/>
</dbReference>
<keyword evidence="6" id="KW-1185">Reference proteome</keyword>
<protein>
    <recommendedName>
        <fullName evidence="4">J domain-containing protein</fullName>
    </recommendedName>
</protein>
<dbReference type="SUPFAM" id="SSF46565">
    <property type="entry name" value="Chaperone J-domain"/>
    <property type="match status" value="1"/>
</dbReference>
<feature type="region of interest" description="Disordered" evidence="3">
    <location>
        <begin position="525"/>
        <end position="557"/>
    </location>
</feature>
<dbReference type="Proteomes" id="UP001172457">
    <property type="component" value="Chromosome 1"/>
</dbReference>
<evidence type="ECO:0000256" key="3">
    <source>
        <dbReference type="SAM" id="MobiDB-lite"/>
    </source>
</evidence>
<feature type="region of interest" description="Disordered" evidence="3">
    <location>
        <begin position="356"/>
        <end position="425"/>
    </location>
</feature>
<evidence type="ECO:0000259" key="4">
    <source>
        <dbReference type="PROSITE" id="PS50076"/>
    </source>
</evidence>
<feature type="compositionally biased region" description="Basic and acidic residues" evidence="3">
    <location>
        <begin position="812"/>
        <end position="827"/>
    </location>
</feature>
<feature type="compositionally biased region" description="Basic and acidic residues" evidence="3">
    <location>
        <begin position="356"/>
        <end position="388"/>
    </location>
</feature>
<comment type="caution">
    <text evidence="5">The sequence shown here is derived from an EMBL/GenBank/DDBJ whole genome shotgun (WGS) entry which is preliminary data.</text>
</comment>
<keyword evidence="1 2" id="KW-0175">Coiled coil</keyword>
<dbReference type="InterPro" id="IPR001623">
    <property type="entry name" value="DnaJ_domain"/>
</dbReference>
<dbReference type="PROSITE" id="PS50076">
    <property type="entry name" value="DNAJ_2"/>
    <property type="match status" value="1"/>
</dbReference>
<dbReference type="Gene3D" id="1.10.287.110">
    <property type="entry name" value="DnaJ domain"/>
    <property type="match status" value="1"/>
</dbReference>
<dbReference type="InterPro" id="IPR036869">
    <property type="entry name" value="J_dom_sf"/>
</dbReference>
<dbReference type="PANTHER" id="PTHR23172">
    <property type="entry name" value="AUXILIN/CYCLIN G-ASSOCIATED KINASE-RELATED"/>
    <property type="match status" value="1"/>
</dbReference>
<proteinExistence type="predicted"/>
<gene>
    <name evidence="5" type="ORF">OSB04_000262</name>
</gene>
<name>A0AA38TZ97_9ASTR</name>
<feature type="region of interest" description="Disordered" evidence="3">
    <location>
        <begin position="269"/>
        <end position="294"/>
    </location>
</feature>
<evidence type="ECO:0000313" key="6">
    <source>
        <dbReference type="Proteomes" id="UP001172457"/>
    </source>
</evidence>
<evidence type="ECO:0000256" key="1">
    <source>
        <dbReference type="ARBA" id="ARBA00023054"/>
    </source>
</evidence>
<feature type="region of interest" description="Disordered" evidence="3">
    <location>
        <begin position="1"/>
        <end position="20"/>
    </location>
</feature>
<dbReference type="GO" id="GO:0005737">
    <property type="term" value="C:cytoplasm"/>
    <property type="evidence" value="ECO:0007669"/>
    <property type="project" value="TreeGrafter"/>
</dbReference>
<feature type="region of interest" description="Disordered" evidence="3">
    <location>
        <begin position="1202"/>
        <end position="1223"/>
    </location>
</feature>